<evidence type="ECO:0000256" key="1">
    <source>
        <dbReference type="SAM" id="MobiDB-lite"/>
    </source>
</evidence>
<evidence type="ECO:0000256" key="2">
    <source>
        <dbReference type="SAM" id="Phobius"/>
    </source>
</evidence>
<organism evidence="3 4">
    <name type="scientific">Caerostris darwini</name>
    <dbReference type="NCBI Taxonomy" id="1538125"/>
    <lineage>
        <taxon>Eukaryota</taxon>
        <taxon>Metazoa</taxon>
        <taxon>Ecdysozoa</taxon>
        <taxon>Arthropoda</taxon>
        <taxon>Chelicerata</taxon>
        <taxon>Arachnida</taxon>
        <taxon>Araneae</taxon>
        <taxon>Araneomorphae</taxon>
        <taxon>Entelegynae</taxon>
        <taxon>Araneoidea</taxon>
        <taxon>Araneidae</taxon>
        <taxon>Caerostris</taxon>
    </lineage>
</organism>
<evidence type="ECO:0000313" key="3">
    <source>
        <dbReference type="EMBL" id="GIY20372.1"/>
    </source>
</evidence>
<protein>
    <submittedName>
        <fullName evidence="3">Uncharacterized protein</fullName>
    </submittedName>
</protein>
<proteinExistence type="predicted"/>
<gene>
    <name evidence="3" type="ORF">CDAR_394361</name>
</gene>
<dbReference type="AlphaFoldDB" id="A0AAV4RIR8"/>
<keyword evidence="2" id="KW-0472">Membrane</keyword>
<dbReference type="EMBL" id="BPLQ01006153">
    <property type="protein sequence ID" value="GIY20372.1"/>
    <property type="molecule type" value="Genomic_DNA"/>
</dbReference>
<evidence type="ECO:0000313" key="4">
    <source>
        <dbReference type="Proteomes" id="UP001054837"/>
    </source>
</evidence>
<feature type="compositionally biased region" description="Basic and acidic residues" evidence="1">
    <location>
        <begin position="36"/>
        <end position="52"/>
    </location>
</feature>
<name>A0AAV4RIR8_9ARAC</name>
<reference evidence="3 4" key="1">
    <citation type="submission" date="2021-06" db="EMBL/GenBank/DDBJ databases">
        <title>Caerostris darwini draft genome.</title>
        <authorList>
            <person name="Kono N."/>
            <person name="Arakawa K."/>
        </authorList>
    </citation>
    <scope>NUCLEOTIDE SEQUENCE [LARGE SCALE GENOMIC DNA]</scope>
</reference>
<sequence>MHTFKKPLLIRENLESISTYINHLPSPSFHSNPLQAKERKSPSFARNPDKTGPKPFAGQRNPAARTPLKDRNALPDNDIYLVLYTYPSIFGCVYSMCLWTGDYT</sequence>
<keyword evidence="2" id="KW-1133">Transmembrane helix</keyword>
<keyword evidence="2" id="KW-0812">Transmembrane</keyword>
<keyword evidence="4" id="KW-1185">Reference proteome</keyword>
<accession>A0AAV4RIR8</accession>
<comment type="caution">
    <text evidence="3">The sequence shown here is derived from an EMBL/GenBank/DDBJ whole genome shotgun (WGS) entry which is preliminary data.</text>
</comment>
<feature type="transmembrane region" description="Helical" evidence="2">
    <location>
        <begin position="79"/>
        <end position="101"/>
    </location>
</feature>
<dbReference type="Proteomes" id="UP001054837">
    <property type="component" value="Unassembled WGS sequence"/>
</dbReference>
<feature type="region of interest" description="Disordered" evidence="1">
    <location>
        <begin position="28"/>
        <end position="72"/>
    </location>
</feature>